<feature type="zinc finger region" description="C4-type" evidence="17">
    <location>
        <begin position="740"/>
        <end position="766"/>
    </location>
</feature>
<name>A0A0S6UB17_CLOBO</name>
<dbReference type="HOGENOM" id="CLU_001370_0_2_9"/>
<dbReference type="GO" id="GO:0003677">
    <property type="term" value="F:DNA binding"/>
    <property type="evidence" value="ECO:0007669"/>
    <property type="project" value="UniProtKB-UniRule"/>
</dbReference>
<dbReference type="GO" id="GO:0016887">
    <property type="term" value="F:ATP hydrolysis activity"/>
    <property type="evidence" value="ECO:0007669"/>
    <property type="project" value="InterPro"/>
</dbReference>
<reference evidence="20" key="1">
    <citation type="submission" date="2013-10" db="EMBL/GenBank/DDBJ databases">
        <title>Draft genome sequence of Clostridium botulinum type B strain Osaka05.</title>
        <authorList>
            <person name="Sakaguchi Y."/>
            <person name="Hosomi K."/>
            <person name="Uchiyama J."/>
            <person name="Ogura Y."/>
            <person name="Sakaguchi M."/>
            <person name="Kohda T."/>
            <person name="Mukamoto M."/>
            <person name="Misawa N."/>
            <person name="Matsuzaki S."/>
            <person name="Hayashi T."/>
            <person name="Kozaki S."/>
        </authorList>
    </citation>
    <scope>NUCLEOTIDE SEQUENCE</scope>
    <source>
        <strain evidence="20">Osaka05</strain>
    </source>
</reference>
<dbReference type="Proteomes" id="UP000054164">
    <property type="component" value="Unassembled WGS sequence"/>
</dbReference>
<evidence type="ECO:0000256" key="1">
    <source>
        <dbReference type="ARBA" id="ARBA00004496"/>
    </source>
</evidence>
<dbReference type="InterPro" id="IPR027417">
    <property type="entry name" value="P-loop_NTPase"/>
</dbReference>
<dbReference type="GO" id="GO:0009381">
    <property type="term" value="F:excinuclease ABC activity"/>
    <property type="evidence" value="ECO:0007669"/>
    <property type="project" value="UniProtKB-UniRule"/>
</dbReference>
<proteinExistence type="inferred from homology"/>
<feature type="domain" description="ABC transporter" evidence="19">
    <location>
        <begin position="597"/>
        <end position="937"/>
    </location>
</feature>
<keyword evidence="13 17" id="KW-0234">DNA repair</keyword>
<dbReference type="GO" id="GO:0008270">
    <property type="term" value="F:zinc ion binding"/>
    <property type="evidence" value="ECO:0007669"/>
    <property type="project" value="UniProtKB-UniRule"/>
</dbReference>
<evidence type="ECO:0000256" key="16">
    <source>
        <dbReference type="ARBA" id="ARBA00042156"/>
    </source>
</evidence>
<evidence type="ECO:0000256" key="18">
    <source>
        <dbReference type="SAM" id="Coils"/>
    </source>
</evidence>
<comment type="function">
    <text evidence="17">The UvrABC repair system catalyzes the recognition and processing of DNA lesions. UvrA is an ATPase and a DNA-binding protein. A damage recognition complex composed of 2 UvrA and 2 UvrB subunits scans DNA for abnormalities. When the presence of a lesion has been verified by UvrB, the UvrA molecules dissociate.</text>
</comment>
<feature type="binding site" evidence="17">
    <location>
        <begin position="641"/>
        <end position="648"/>
    </location>
    <ligand>
        <name>ATP</name>
        <dbReference type="ChEBI" id="CHEBI:30616"/>
    </ligand>
</feature>
<dbReference type="PROSITE" id="PS00211">
    <property type="entry name" value="ABC_TRANSPORTER_1"/>
    <property type="match status" value="1"/>
</dbReference>
<evidence type="ECO:0000256" key="15">
    <source>
        <dbReference type="ARBA" id="ARBA00039316"/>
    </source>
</evidence>
<dbReference type="CDD" id="cd03271">
    <property type="entry name" value="ABC_UvrA_II"/>
    <property type="match status" value="1"/>
</dbReference>
<dbReference type="NCBIfam" id="NF001503">
    <property type="entry name" value="PRK00349.1"/>
    <property type="match status" value="1"/>
</dbReference>
<feature type="binding site" evidence="17">
    <location>
        <begin position="32"/>
        <end position="39"/>
    </location>
    <ligand>
        <name>ATP</name>
        <dbReference type="ChEBI" id="CHEBI:30616"/>
    </ligand>
</feature>
<comment type="similarity">
    <text evidence="14 17">Belongs to the ABC transporter superfamily. UvrA family.</text>
</comment>
<dbReference type="Pfam" id="PF17760">
    <property type="entry name" value="UvrA_inter"/>
    <property type="match status" value="1"/>
</dbReference>
<protein>
    <recommendedName>
        <fullName evidence="15 17">UvrABC system protein A</fullName>
        <shortName evidence="17">UvrA protein</shortName>
    </recommendedName>
    <alternativeName>
        <fullName evidence="16 17">Excinuclease ABC subunit A</fullName>
    </alternativeName>
</protein>
<dbReference type="GO" id="GO:0005524">
    <property type="term" value="F:ATP binding"/>
    <property type="evidence" value="ECO:0007669"/>
    <property type="project" value="UniProtKB-UniRule"/>
</dbReference>
<dbReference type="InterPro" id="IPR003439">
    <property type="entry name" value="ABC_transporter-like_ATP-bd"/>
</dbReference>
<keyword evidence="7 17" id="KW-0228">DNA excision</keyword>
<dbReference type="PROSITE" id="PS50893">
    <property type="entry name" value="ABC_TRANSPORTER_2"/>
    <property type="match status" value="1"/>
</dbReference>
<dbReference type="GO" id="GO:0005737">
    <property type="term" value="C:cytoplasm"/>
    <property type="evidence" value="ECO:0007669"/>
    <property type="project" value="UniProtKB-SubCell"/>
</dbReference>
<dbReference type="GO" id="GO:0009432">
    <property type="term" value="P:SOS response"/>
    <property type="evidence" value="ECO:0007669"/>
    <property type="project" value="UniProtKB-UniRule"/>
</dbReference>
<accession>A0A0S6UB17</accession>
<evidence type="ECO:0000256" key="8">
    <source>
        <dbReference type="ARBA" id="ARBA00022771"/>
    </source>
</evidence>
<evidence type="ECO:0000259" key="19">
    <source>
        <dbReference type="PROSITE" id="PS50893"/>
    </source>
</evidence>
<organism evidence="20">
    <name type="scientific">Clostridium botulinum B str. Osaka05</name>
    <dbReference type="NCBI Taxonomy" id="1407017"/>
    <lineage>
        <taxon>Bacteria</taxon>
        <taxon>Bacillati</taxon>
        <taxon>Bacillota</taxon>
        <taxon>Clostridia</taxon>
        <taxon>Eubacteriales</taxon>
        <taxon>Clostridiaceae</taxon>
        <taxon>Clostridium</taxon>
    </lineage>
</organism>
<evidence type="ECO:0000256" key="11">
    <source>
        <dbReference type="ARBA" id="ARBA00022881"/>
    </source>
</evidence>
<dbReference type="NCBIfam" id="TIGR00630">
    <property type="entry name" value="uvra"/>
    <property type="match status" value="1"/>
</dbReference>
<feature type="zinc finger region" description="C4-type" evidence="17">
    <location>
        <begin position="252"/>
        <end position="279"/>
    </location>
</feature>
<dbReference type="FunFam" id="1.20.1580.10:FF:000002">
    <property type="entry name" value="UvrABC system protein A"/>
    <property type="match status" value="1"/>
</dbReference>
<keyword evidence="4 17" id="KW-0677">Repeat</keyword>
<keyword evidence="11 17" id="KW-0267">Excision nuclease</keyword>
<keyword evidence="10 17" id="KW-0067">ATP-binding</keyword>
<dbReference type="CDD" id="cd03270">
    <property type="entry name" value="ABC_UvrA_I"/>
    <property type="match status" value="1"/>
</dbReference>
<keyword evidence="18" id="KW-0175">Coiled coil</keyword>
<dbReference type="Gene3D" id="1.10.8.280">
    <property type="entry name" value="ABC transporter ATPase domain-like"/>
    <property type="match status" value="1"/>
</dbReference>
<feature type="coiled-coil region" evidence="18">
    <location>
        <begin position="177"/>
        <end position="204"/>
    </location>
</feature>
<dbReference type="SUPFAM" id="SSF52540">
    <property type="entry name" value="P-loop containing nucleoside triphosphate hydrolases"/>
    <property type="match status" value="2"/>
</dbReference>
<dbReference type="AlphaFoldDB" id="A0A0S6UB17"/>
<keyword evidence="12 17" id="KW-0238">DNA-binding</keyword>
<evidence type="ECO:0000256" key="7">
    <source>
        <dbReference type="ARBA" id="ARBA00022769"/>
    </source>
</evidence>
<dbReference type="GO" id="GO:0006289">
    <property type="term" value="P:nucleotide-excision repair"/>
    <property type="evidence" value="ECO:0007669"/>
    <property type="project" value="UniProtKB-UniRule"/>
</dbReference>
<dbReference type="InterPro" id="IPR041102">
    <property type="entry name" value="UvrA_inter"/>
</dbReference>
<keyword evidence="17" id="KW-0742">SOS response</keyword>
<dbReference type="InterPro" id="IPR004602">
    <property type="entry name" value="UvrA"/>
</dbReference>
<keyword evidence="8 17" id="KW-0863">Zinc-finger</keyword>
<evidence type="ECO:0000256" key="2">
    <source>
        <dbReference type="ARBA" id="ARBA00022490"/>
    </source>
</evidence>
<evidence type="ECO:0000256" key="4">
    <source>
        <dbReference type="ARBA" id="ARBA00022737"/>
    </source>
</evidence>
<evidence type="ECO:0000313" key="20">
    <source>
        <dbReference type="EMBL" id="GAE03852.1"/>
    </source>
</evidence>
<keyword evidence="6 17" id="KW-0227">DNA damage</keyword>
<keyword evidence="3 17" id="KW-0479">Metal-binding</keyword>
<dbReference type="Gene3D" id="3.40.50.300">
    <property type="entry name" value="P-loop containing nucleotide triphosphate hydrolases"/>
    <property type="match status" value="3"/>
</dbReference>
<evidence type="ECO:0000256" key="12">
    <source>
        <dbReference type="ARBA" id="ARBA00023125"/>
    </source>
</evidence>
<dbReference type="EMBL" id="DF384213">
    <property type="protein sequence ID" value="GAE03852.1"/>
    <property type="molecule type" value="Genomic_DNA"/>
</dbReference>
<dbReference type="HAMAP" id="MF_00205">
    <property type="entry name" value="UvrA"/>
    <property type="match status" value="1"/>
</dbReference>
<dbReference type="RefSeq" id="WP_030037140.1">
    <property type="nucleotide sequence ID" value="NZ_DF384213.1"/>
</dbReference>
<keyword evidence="2 17" id="KW-0963">Cytoplasm</keyword>
<evidence type="ECO:0000256" key="10">
    <source>
        <dbReference type="ARBA" id="ARBA00022840"/>
    </source>
</evidence>
<dbReference type="Pfam" id="PF17755">
    <property type="entry name" value="UvrA_DNA-bind"/>
    <property type="match status" value="1"/>
</dbReference>
<dbReference type="GO" id="GO:0009380">
    <property type="term" value="C:excinuclease repair complex"/>
    <property type="evidence" value="ECO:0007669"/>
    <property type="project" value="InterPro"/>
</dbReference>
<comment type="subunit">
    <text evidence="17">Forms a heterotetramer with UvrB during the search for lesions.</text>
</comment>
<evidence type="ECO:0000256" key="14">
    <source>
        <dbReference type="ARBA" id="ARBA00038000"/>
    </source>
</evidence>
<evidence type="ECO:0000256" key="3">
    <source>
        <dbReference type="ARBA" id="ARBA00022723"/>
    </source>
</evidence>
<evidence type="ECO:0000256" key="13">
    <source>
        <dbReference type="ARBA" id="ARBA00023204"/>
    </source>
</evidence>
<sequence>MKDKIIIKGAKVNNLKNIDLQLPRDKYIVFTGLSGSGKSSLAFDTLYAEGQRRYVESLSAYARQFLGQMDKPEVDYIEGLSPAISIDQKTTNRNPRSTVGTVTEIYDYLRLLYAKIGKPHCPKCGKEITQQTVDQMVDKIMTMAERTKIQVLSPIISGRKGEHIKTIENIIKSGYVRARIDGNIVDLEEEEIKLEKNKKHTIEAVVDRLVVKEGIESRLADSMETALKLSEGIVIINVVGEEDILFSEKFACVDCNISIGEIAPRMFSFNSPYGKCDKCDGLGTLMEIDEDLVVPNKSKSIVEGAIVPLGSGSLKEDSWTFSILKALSKEYKFDLNTPIEKLDPKIVKIILYGLDGERIKVNYKKENRTMELNHAYEGVINNLRRRYIETNSDYIKRDIERYMSDNPCPKCKGARLHDEALSVTVAHKNIFEFCSMSIKKELDFIESLELSKKDEIISNQILKEIRSRLKFLIDVGLDYLTLSRNASTLSGGESQRIRLATQIGSSLVGVLYILDEPSIGLHQRDNDRLIKTLKNLRDLGNTLVVVEHDEDTIREADYIVDIGPGAGEHGGEVVAAGTLEDITNTEKSITGQYIKGVRTISVPEERRKGEGKYISIKGAKENNLKNVSAKFPIGLFTCVTGVSGSGKSTLVNGILYKGIHKKLNNSKDNPGKHKEITGIENVDKVINIDQSPIGRTPRSNPATYTGVFDIIREVFSNTKEAKMRGYKPGRFSFNVKGGRCEACSGDGIIKIEMQFLSDVYVPCEICKGKRYNRETLEVKYKGKNISDVLNMTVEEALNFFENIPRIKNKLQTLMDVGLSYIRLGQSSTQLSGGEAQRIKLAYELSKRSTGKTLYILDEPTTGLHMEDVNKLISILQRLTSSGNTVVVIEHNLDVIKNADYLIDLGPEGGEKGGTIIAEGTPEKISRASNSYTGQYLKKML</sequence>
<dbReference type="PANTHER" id="PTHR43152:SF3">
    <property type="entry name" value="UVRABC SYSTEM PROTEIN A"/>
    <property type="match status" value="1"/>
</dbReference>
<comment type="subcellular location">
    <subcellularLocation>
        <location evidence="1 17">Cytoplasm</location>
    </subcellularLocation>
</comment>
<evidence type="ECO:0000256" key="6">
    <source>
        <dbReference type="ARBA" id="ARBA00022763"/>
    </source>
</evidence>
<dbReference type="PANTHER" id="PTHR43152">
    <property type="entry name" value="UVRABC SYSTEM PROTEIN A"/>
    <property type="match status" value="1"/>
</dbReference>
<dbReference type="InterPro" id="IPR041552">
    <property type="entry name" value="UvrA_DNA-bd"/>
</dbReference>
<keyword evidence="9 17" id="KW-0862">Zinc</keyword>
<dbReference type="Gene3D" id="1.20.1580.10">
    <property type="entry name" value="ABC transporter ATPase like domain"/>
    <property type="match status" value="3"/>
</dbReference>
<gene>
    <name evidence="17" type="primary">uvrA</name>
    <name evidence="20" type="ORF">CBO05C_3542</name>
</gene>
<dbReference type="Gene3D" id="3.30.190.20">
    <property type="match status" value="1"/>
</dbReference>
<keyword evidence="5 17" id="KW-0547">Nucleotide-binding</keyword>
<evidence type="ECO:0000256" key="9">
    <source>
        <dbReference type="ARBA" id="ARBA00022833"/>
    </source>
</evidence>
<evidence type="ECO:0000256" key="5">
    <source>
        <dbReference type="ARBA" id="ARBA00022741"/>
    </source>
</evidence>
<evidence type="ECO:0000256" key="17">
    <source>
        <dbReference type="HAMAP-Rule" id="MF_00205"/>
    </source>
</evidence>
<dbReference type="InterPro" id="IPR017871">
    <property type="entry name" value="ABC_transporter-like_CS"/>
</dbReference>